<dbReference type="SUPFAM" id="SSF55159">
    <property type="entry name" value="eIF1-like"/>
    <property type="match status" value="1"/>
</dbReference>
<evidence type="ECO:0000256" key="1">
    <source>
        <dbReference type="SAM" id="MobiDB-lite"/>
    </source>
</evidence>
<dbReference type="CDD" id="cd11608">
    <property type="entry name" value="eIF2D_C"/>
    <property type="match status" value="1"/>
</dbReference>
<dbReference type="Proteomes" id="UP000664534">
    <property type="component" value="Unassembled WGS sequence"/>
</dbReference>
<feature type="region of interest" description="Disordered" evidence="1">
    <location>
        <begin position="230"/>
        <end position="286"/>
    </location>
</feature>
<dbReference type="Pfam" id="PF26292">
    <property type="entry name" value="PUA_elF2D"/>
    <property type="match status" value="1"/>
</dbReference>
<accession>A0A8H3FGA9</accession>
<dbReference type="PANTHER" id="PTHR12217">
    <property type="entry name" value="EUKARYOTIC TRANSLATION INITIATION FACTOR 2D"/>
    <property type="match status" value="1"/>
</dbReference>
<dbReference type="PROSITE" id="PS50296">
    <property type="entry name" value="SUI1"/>
    <property type="match status" value="1"/>
</dbReference>
<dbReference type="GO" id="GO:0003743">
    <property type="term" value="F:translation initiation factor activity"/>
    <property type="evidence" value="ECO:0007669"/>
    <property type="project" value="InterPro"/>
</dbReference>
<feature type="compositionally biased region" description="Polar residues" evidence="1">
    <location>
        <begin position="248"/>
        <end position="257"/>
    </location>
</feature>
<dbReference type="Pfam" id="PF01253">
    <property type="entry name" value="SUI1"/>
    <property type="match status" value="1"/>
</dbReference>
<dbReference type="InterPro" id="IPR036877">
    <property type="entry name" value="SUI1_dom_sf"/>
</dbReference>
<proteinExistence type="predicted"/>
<feature type="region of interest" description="Disordered" evidence="1">
    <location>
        <begin position="427"/>
        <end position="448"/>
    </location>
</feature>
<feature type="compositionally biased region" description="Acidic residues" evidence="1">
    <location>
        <begin position="260"/>
        <end position="270"/>
    </location>
</feature>
<dbReference type="InterPro" id="IPR058886">
    <property type="entry name" value="SWIB_eIF2D"/>
</dbReference>
<comment type="caution">
    <text evidence="3">The sequence shown here is derived from an EMBL/GenBank/DDBJ whole genome shotgun (WGS) entry which is preliminary data.</text>
</comment>
<evidence type="ECO:0000313" key="4">
    <source>
        <dbReference type="Proteomes" id="UP000664534"/>
    </source>
</evidence>
<dbReference type="InterPro" id="IPR048248">
    <property type="entry name" value="PUA_eIF2d-like"/>
</dbReference>
<dbReference type="InterPro" id="IPR057429">
    <property type="entry name" value="WH_eIF2D"/>
</dbReference>
<dbReference type="InterPro" id="IPR001950">
    <property type="entry name" value="SUI1"/>
</dbReference>
<dbReference type="InterPro" id="IPR015947">
    <property type="entry name" value="PUA-like_sf"/>
</dbReference>
<feature type="domain" description="SUI1" evidence="2">
    <location>
        <begin position="578"/>
        <end position="654"/>
    </location>
</feature>
<protein>
    <recommendedName>
        <fullName evidence="2">SUI1 domain-containing protein</fullName>
    </recommendedName>
</protein>
<name>A0A8H3FGA9_9LECA</name>
<dbReference type="AlphaFoldDB" id="A0A8H3FGA9"/>
<dbReference type="InterPro" id="IPR039757">
    <property type="entry name" value="EIF2D"/>
</dbReference>
<dbReference type="SUPFAM" id="SSF47592">
    <property type="entry name" value="SWIB/MDM2 domain"/>
    <property type="match status" value="1"/>
</dbReference>
<dbReference type="Gene3D" id="3.30.780.10">
    <property type="entry name" value="SUI1-like domain"/>
    <property type="match status" value="1"/>
</dbReference>
<dbReference type="Gene3D" id="3.10.400.20">
    <property type="match status" value="1"/>
</dbReference>
<dbReference type="SUPFAM" id="SSF88697">
    <property type="entry name" value="PUA domain-like"/>
    <property type="match status" value="1"/>
</dbReference>
<reference evidence="3" key="1">
    <citation type="submission" date="2021-03" db="EMBL/GenBank/DDBJ databases">
        <authorList>
            <person name="Tagirdzhanova G."/>
        </authorList>
    </citation>
    <scope>NUCLEOTIDE SEQUENCE</scope>
</reference>
<sequence length="671" mass="73639">MFKKKPNIKPLAPLRSSDRRKIADQIIKDFDIEVPGSVQEQGDNNNEASSALSLGGLRSSLMPENALSAKFSTTTGPDLKQVSGTVYAGAHPGEEQRILWFKIEERLIPTGMPVIADFGARLMVERAVYTLWRHPQLLPLLHTPETVLQKLRSGAPLMTPGLARGPPFPFKAIKDSIVAIAGLDKPSVPMVVGICEIEVASLQQVQGAKGHAVRGEHWDGDEIWAWSPAGKPGGRAPEHIEGWDVDATDSSSRNGVENLTIEDDDDDAEEGGVSLSQEPEPHTRLEPRNEFVDGENVMPYEVVGEEEKELSTKDIDDAFWKAFIYGVHHHRNNYKGDPRQGLNFPINQSLVISNFVLPYLPIYTPAQAASLHIKKTSWKNAKKFIKALDKQKLLKSKDRDGGECVILDIDFDNETFTSFKPYKLPKKETQGAETGGGGGGKALAAGGSMSDDSIGQKLQKINLFRPKEALSPMFEASSASIKALYLPTEIRPIIASYIESENLISDKNKRLVNLNPVLANAVFDGHSSLDREVIAKGSVPRDALIDRILQSCSPFWAILRNNETRETVKARSGNAPKIQITLETRSGNKTATKLSGVEVFHINPQPLAEELQKACASSTSVSQLMGSSPKNPVQEIMVQGPQKDAVIKALEKRGVSRHWVEVLDKTKGKKK</sequence>
<dbReference type="InterPro" id="IPR036885">
    <property type="entry name" value="SWIB_MDM2_dom_sf"/>
</dbReference>
<dbReference type="PANTHER" id="PTHR12217:SF4">
    <property type="entry name" value="EUKARYOTIC TRANSLATION INITIATION FACTOR 2D"/>
    <property type="match status" value="1"/>
</dbReference>
<evidence type="ECO:0000313" key="3">
    <source>
        <dbReference type="EMBL" id="CAF9924046.1"/>
    </source>
</evidence>
<dbReference type="GO" id="GO:0001731">
    <property type="term" value="P:formation of translation preinitiation complex"/>
    <property type="evidence" value="ECO:0007669"/>
    <property type="project" value="InterPro"/>
</dbReference>
<dbReference type="OrthoDB" id="199771at2759"/>
<gene>
    <name evidence="3" type="ORF">IMSHALPRED_006069</name>
</gene>
<dbReference type="InterPro" id="IPR039759">
    <property type="entry name" value="eIF2D_SUI1"/>
</dbReference>
<dbReference type="FunFam" id="3.30.780.10:FF:000008">
    <property type="entry name" value="eukaryotic translation initiation factor 2D"/>
    <property type="match status" value="1"/>
</dbReference>
<keyword evidence="4" id="KW-1185">Reference proteome</keyword>
<organism evidence="3 4">
    <name type="scientific">Imshaugia aleurites</name>
    <dbReference type="NCBI Taxonomy" id="172621"/>
    <lineage>
        <taxon>Eukaryota</taxon>
        <taxon>Fungi</taxon>
        <taxon>Dikarya</taxon>
        <taxon>Ascomycota</taxon>
        <taxon>Pezizomycotina</taxon>
        <taxon>Lecanoromycetes</taxon>
        <taxon>OSLEUM clade</taxon>
        <taxon>Lecanoromycetidae</taxon>
        <taxon>Lecanorales</taxon>
        <taxon>Lecanorineae</taxon>
        <taxon>Parmeliaceae</taxon>
        <taxon>Imshaugia</taxon>
    </lineage>
</organism>
<dbReference type="EMBL" id="CAJPDT010000035">
    <property type="protein sequence ID" value="CAF9924046.1"/>
    <property type="molecule type" value="Genomic_DNA"/>
</dbReference>
<dbReference type="Pfam" id="PF26291">
    <property type="entry name" value="SWIB_eIF2D"/>
    <property type="match status" value="1"/>
</dbReference>
<evidence type="ECO:0000259" key="2">
    <source>
        <dbReference type="PROSITE" id="PS50296"/>
    </source>
</evidence>
<dbReference type="Pfam" id="PF25304">
    <property type="entry name" value="WHD_eIF2D"/>
    <property type="match status" value="1"/>
</dbReference>